<feature type="region of interest" description="Disordered" evidence="1">
    <location>
        <begin position="1"/>
        <end position="50"/>
    </location>
</feature>
<gene>
    <name evidence="2" type="ORF">BOKJ2_LOCUS9588</name>
</gene>
<feature type="compositionally biased region" description="Basic and acidic residues" evidence="1">
    <location>
        <begin position="9"/>
        <end position="26"/>
    </location>
</feature>
<dbReference type="OrthoDB" id="5877188at2759"/>
<feature type="region of interest" description="Disordered" evidence="1">
    <location>
        <begin position="155"/>
        <end position="180"/>
    </location>
</feature>
<evidence type="ECO:0000313" key="3">
    <source>
        <dbReference type="Proteomes" id="UP000614601"/>
    </source>
</evidence>
<proteinExistence type="predicted"/>
<dbReference type="AlphaFoldDB" id="A0A811L2X6"/>
<dbReference type="Proteomes" id="UP000783686">
    <property type="component" value="Unassembled WGS sequence"/>
</dbReference>
<evidence type="ECO:0000313" key="2">
    <source>
        <dbReference type="EMBL" id="CAD5221724.1"/>
    </source>
</evidence>
<protein>
    <submittedName>
        <fullName evidence="2">Uncharacterized protein</fullName>
    </submittedName>
</protein>
<reference evidence="2" key="1">
    <citation type="submission" date="2020-09" db="EMBL/GenBank/DDBJ databases">
        <authorList>
            <person name="Kikuchi T."/>
        </authorList>
    </citation>
    <scope>NUCLEOTIDE SEQUENCE</scope>
    <source>
        <strain evidence="2">SH1</strain>
    </source>
</reference>
<sequence>MTTAWFRRLSRDQSIDRQSSDGENITKKISSVSLGHPINKHGPPPSSSRSRAFLHGLYQASKRRLSLPVDDENCDRHSVLGHKWGSTDVKKRHGSTDLLEKFENVRTPKHSSTSDLTRRVTVVDKPGQDKAHYTGLRGRTAKKLARRLVWTEEDRENMGAARRRKEENEYRQGKKGGIYGRGKTGGIRVWRFFSK</sequence>
<comment type="caution">
    <text evidence="2">The sequence shown here is derived from an EMBL/GenBank/DDBJ whole genome shotgun (WGS) entry which is preliminary data.</text>
</comment>
<dbReference type="EMBL" id="CAJFDH010000004">
    <property type="protein sequence ID" value="CAD5221724.1"/>
    <property type="molecule type" value="Genomic_DNA"/>
</dbReference>
<accession>A0A811L2X6</accession>
<name>A0A811L2X6_9BILA</name>
<keyword evidence="3" id="KW-1185">Reference proteome</keyword>
<dbReference type="EMBL" id="CAJFCW020000004">
    <property type="protein sequence ID" value="CAG9115366.1"/>
    <property type="molecule type" value="Genomic_DNA"/>
</dbReference>
<dbReference type="Proteomes" id="UP000614601">
    <property type="component" value="Unassembled WGS sequence"/>
</dbReference>
<organism evidence="2 3">
    <name type="scientific">Bursaphelenchus okinawaensis</name>
    <dbReference type="NCBI Taxonomy" id="465554"/>
    <lineage>
        <taxon>Eukaryota</taxon>
        <taxon>Metazoa</taxon>
        <taxon>Ecdysozoa</taxon>
        <taxon>Nematoda</taxon>
        <taxon>Chromadorea</taxon>
        <taxon>Rhabditida</taxon>
        <taxon>Tylenchina</taxon>
        <taxon>Tylenchomorpha</taxon>
        <taxon>Aphelenchoidea</taxon>
        <taxon>Aphelenchoididae</taxon>
        <taxon>Bursaphelenchus</taxon>
    </lineage>
</organism>
<evidence type="ECO:0000256" key="1">
    <source>
        <dbReference type="SAM" id="MobiDB-lite"/>
    </source>
</evidence>